<dbReference type="Pfam" id="PF01476">
    <property type="entry name" value="LysM"/>
    <property type="match status" value="1"/>
</dbReference>
<dbReference type="InterPro" id="IPR023346">
    <property type="entry name" value="Lysozyme-like_dom_sf"/>
</dbReference>
<dbReference type="Gene3D" id="1.10.530.10">
    <property type="match status" value="1"/>
</dbReference>
<dbReference type="InterPro" id="IPR036779">
    <property type="entry name" value="LysM_dom_sf"/>
</dbReference>
<name>A0ABW7FVM7_9BURK</name>
<feature type="region of interest" description="Disordered" evidence="2">
    <location>
        <begin position="1"/>
        <end position="33"/>
    </location>
</feature>
<evidence type="ECO:0000313" key="5">
    <source>
        <dbReference type="Proteomes" id="UP001606099"/>
    </source>
</evidence>
<feature type="domain" description="LysM" evidence="3">
    <location>
        <begin position="414"/>
        <end position="458"/>
    </location>
</feature>
<dbReference type="PANTHER" id="PTHR37423">
    <property type="entry name" value="SOLUBLE LYTIC MUREIN TRANSGLYCOSYLASE-RELATED"/>
    <property type="match status" value="1"/>
</dbReference>
<dbReference type="EMBL" id="JBIGHZ010000003">
    <property type="protein sequence ID" value="MFG6448371.1"/>
    <property type="molecule type" value="Genomic_DNA"/>
</dbReference>
<dbReference type="Gene3D" id="3.10.350.10">
    <property type="entry name" value="LysM domain"/>
    <property type="match status" value="1"/>
</dbReference>
<dbReference type="Proteomes" id="UP001606099">
    <property type="component" value="Unassembled WGS sequence"/>
</dbReference>
<dbReference type="SUPFAM" id="SSF54106">
    <property type="entry name" value="LysM domain"/>
    <property type="match status" value="1"/>
</dbReference>
<gene>
    <name evidence="4" type="ORF">ACG0Z6_08950</name>
</gene>
<evidence type="ECO:0000256" key="2">
    <source>
        <dbReference type="SAM" id="MobiDB-lite"/>
    </source>
</evidence>
<dbReference type="InterPro" id="IPR018392">
    <property type="entry name" value="LysM"/>
</dbReference>
<comment type="similarity">
    <text evidence="1">Belongs to the transglycosylase Slt family.</text>
</comment>
<dbReference type="RefSeq" id="WP_394460533.1">
    <property type="nucleotide sequence ID" value="NZ_JBIGHZ010000003.1"/>
</dbReference>
<reference evidence="4 5" key="1">
    <citation type="submission" date="2024-08" db="EMBL/GenBank/DDBJ databases">
        <authorList>
            <person name="Lu H."/>
        </authorList>
    </citation>
    <scope>NUCLEOTIDE SEQUENCE [LARGE SCALE GENOMIC DNA]</scope>
    <source>
        <strain evidence="4 5">BYS180W</strain>
    </source>
</reference>
<feature type="compositionally biased region" description="Polar residues" evidence="2">
    <location>
        <begin position="484"/>
        <end position="493"/>
    </location>
</feature>
<dbReference type="InterPro" id="IPR008258">
    <property type="entry name" value="Transglycosylase_SLT_dom_1"/>
</dbReference>
<dbReference type="PROSITE" id="PS51782">
    <property type="entry name" value="LYSM"/>
    <property type="match status" value="1"/>
</dbReference>
<organism evidence="4 5">
    <name type="scientific">Roseateles rivi</name>
    <dbReference type="NCBI Taxonomy" id="3299028"/>
    <lineage>
        <taxon>Bacteria</taxon>
        <taxon>Pseudomonadati</taxon>
        <taxon>Pseudomonadota</taxon>
        <taxon>Betaproteobacteria</taxon>
        <taxon>Burkholderiales</taxon>
        <taxon>Sphaerotilaceae</taxon>
        <taxon>Roseateles</taxon>
    </lineage>
</organism>
<feature type="region of interest" description="Disordered" evidence="2">
    <location>
        <begin position="469"/>
        <end position="509"/>
    </location>
</feature>
<dbReference type="Pfam" id="PF01464">
    <property type="entry name" value="SLT"/>
    <property type="match status" value="1"/>
</dbReference>
<sequence>MPDKTTAEHHDGPATTAENSAPAAPQLAEAQRQTPTLDGLKLSTLLADELDPEARIDLNSPAAQSDLWERIRAGMKMPEHDNDLVRKAEAWYAARPDYVERMTERSSRYLFHIVEEIERRGMPMELALLPFIESAFRTDAQSSAKAVGMWQFMPATGRDFDLVQNIFRDDRRDVLASTRAALDYLQRLNKMFDGDWQLALAAYNWGQGNVARAVARNQKAGLPTNYDSLRMPDETRYYLPKLQAVKNIVLNPQAYKLSLPRIENHPYFLSVNIDRDIDVALAARLAQMDEDQFKLFNPQMNKPVILAASSGQILLPYNNASAFVENLARHRGPTASWTAWQAPRTLSPADAAKQVGMSEQTLRDVNRIPPRMLIKQGSTLLVARHGANDRDVSEHMADNASMALAPVTPPLRRVTVKARSGDTVARLAKRYRLDDDQVAQWNKMGKRASLKSGQTVVLYLPGKTAQRTLAKAGKGGKAVASARQAKSSKNAPRSRNARVATAPSRTAVR</sequence>
<feature type="compositionally biased region" description="Basic and acidic residues" evidence="2">
    <location>
        <begin position="1"/>
        <end position="12"/>
    </location>
</feature>
<keyword evidence="5" id="KW-1185">Reference proteome</keyword>
<dbReference type="SUPFAM" id="SSF53955">
    <property type="entry name" value="Lysozyme-like"/>
    <property type="match status" value="1"/>
</dbReference>
<dbReference type="PANTHER" id="PTHR37423:SF2">
    <property type="entry name" value="MEMBRANE-BOUND LYTIC MUREIN TRANSGLYCOSYLASE C"/>
    <property type="match status" value="1"/>
</dbReference>
<protein>
    <submittedName>
        <fullName evidence="4">Transglycosylase SLT domain-containing protein</fullName>
    </submittedName>
</protein>
<evidence type="ECO:0000313" key="4">
    <source>
        <dbReference type="EMBL" id="MFG6448371.1"/>
    </source>
</evidence>
<dbReference type="CDD" id="cd00118">
    <property type="entry name" value="LysM"/>
    <property type="match status" value="1"/>
</dbReference>
<accession>A0ABW7FVM7</accession>
<comment type="caution">
    <text evidence="4">The sequence shown here is derived from an EMBL/GenBank/DDBJ whole genome shotgun (WGS) entry which is preliminary data.</text>
</comment>
<evidence type="ECO:0000259" key="3">
    <source>
        <dbReference type="PROSITE" id="PS51782"/>
    </source>
</evidence>
<proteinExistence type="inferred from homology"/>
<dbReference type="CDD" id="cd16894">
    <property type="entry name" value="MltD-like"/>
    <property type="match status" value="1"/>
</dbReference>
<evidence type="ECO:0000256" key="1">
    <source>
        <dbReference type="ARBA" id="ARBA00007734"/>
    </source>
</evidence>